<keyword evidence="7" id="KW-1185">Reference proteome</keyword>
<dbReference type="CDD" id="cd03784">
    <property type="entry name" value="GT1_Gtf-like"/>
    <property type="match status" value="1"/>
</dbReference>
<feature type="signal peptide" evidence="5">
    <location>
        <begin position="1"/>
        <end position="15"/>
    </location>
</feature>
<keyword evidence="4" id="KW-1133">Transmembrane helix</keyword>
<evidence type="ECO:0000256" key="4">
    <source>
        <dbReference type="SAM" id="Phobius"/>
    </source>
</evidence>
<sequence length="509" mass="58309">MLLITFFNLLTFVSSARILGLIPTPSFSHQSAFWPIWKQLSLKGHNVTLVTTDPINDPRLTNLTEISIREAYKLWRPMYKDMTSLHDHTKVTQIMAPVLESVQELFIKSKEVRALMNNETTFDLVMVEALFPQLLIFGELFQCPTVILMSLGGSDRIHRGLGNSIHPIVHPDIMLPFFRDLGFKERLTSVLSFLHLRFKAFLQGRTKRTDFLKKYFGKNAPDVSQLIDKVSMTFFNSHPALDGARAVGPNTINFGGMVHIREPQPLPKDLEEFLNTSKEGVVYFSLGSNVKSADLGQDKFEAIAQALGELPYKVLWKYESDDIPQKPKNIKFVKWTPQQDVLRHPNVKAFVTQVGLQSLEEAIYYHVPIVMLPFYGDQEQNAKKAEYKKIGKAIYHMQNGLTKDELKSAIIEVIEDPSYRQNMKSLADIMLDEPMSGVEKVVWWSEYVIRHKGARHLRNPVLDIPLYQYLMLDIIAFFILIIAVFSVLVLKVLKILKHLVSGYIKFKSE</sequence>
<dbReference type="PANTHER" id="PTHR48043:SF159">
    <property type="entry name" value="EG:EG0003.4 PROTEIN-RELATED"/>
    <property type="match status" value="1"/>
</dbReference>
<keyword evidence="2" id="KW-0328">Glycosyltransferase</keyword>
<keyword evidence="3" id="KW-0808">Transferase</keyword>
<feature type="chain" id="PRO_5024990044" description="UDP-glucuronosyltransferase" evidence="5">
    <location>
        <begin position="16"/>
        <end position="509"/>
    </location>
</feature>
<dbReference type="FunFam" id="3.40.50.2000:FF:000050">
    <property type="entry name" value="UDP-glucuronosyltransferase"/>
    <property type="match status" value="1"/>
</dbReference>
<reference evidence="6 7" key="1">
    <citation type="submission" date="2019-01" db="EMBL/GenBank/DDBJ databases">
        <authorList>
            <person name="Sayadi A."/>
        </authorList>
    </citation>
    <scope>NUCLEOTIDE SEQUENCE [LARGE SCALE GENOMIC DNA]</scope>
</reference>
<evidence type="ECO:0000256" key="5">
    <source>
        <dbReference type="SAM" id="SignalP"/>
    </source>
</evidence>
<comment type="similarity">
    <text evidence="1">Belongs to the UDP-glycosyltransferase family.</text>
</comment>
<dbReference type="AlphaFoldDB" id="A0A653CX72"/>
<gene>
    <name evidence="6" type="ORF">CALMAC_LOCUS12616</name>
</gene>
<dbReference type="InterPro" id="IPR002213">
    <property type="entry name" value="UDP_glucos_trans"/>
</dbReference>
<dbReference type="SUPFAM" id="SSF53756">
    <property type="entry name" value="UDP-Glycosyltransferase/glycogen phosphorylase"/>
    <property type="match status" value="1"/>
</dbReference>
<feature type="transmembrane region" description="Helical" evidence="4">
    <location>
        <begin position="466"/>
        <end position="490"/>
    </location>
</feature>
<organism evidence="6 7">
    <name type="scientific">Callosobruchus maculatus</name>
    <name type="common">Southern cowpea weevil</name>
    <name type="synonym">Pulse bruchid</name>
    <dbReference type="NCBI Taxonomy" id="64391"/>
    <lineage>
        <taxon>Eukaryota</taxon>
        <taxon>Metazoa</taxon>
        <taxon>Ecdysozoa</taxon>
        <taxon>Arthropoda</taxon>
        <taxon>Hexapoda</taxon>
        <taxon>Insecta</taxon>
        <taxon>Pterygota</taxon>
        <taxon>Neoptera</taxon>
        <taxon>Endopterygota</taxon>
        <taxon>Coleoptera</taxon>
        <taxon>Polyphaga</taxon>
        <taxon>Cucujiformia</taxon>
        <taxon>Chrysomeloidea</taxon>
        <taxon>Chrysomelidae</taxon>
        <taxon>Bruchinae</taxon>
        <taxon>Bruchini</taxon>
        <taxon>Callosobruchus</taxon>
    </lineage>
</organism>
<evidence type="ECO:0008006" key="8">
    <source>
        <dbReference type="Google" id="ProtNLM"/>
    </source>
</evidence>
<dbReference type="GO" id="GO:0008194">
    <property type="term" value="F:UDP-glycosyltransferase activity"/>
    <property type="evidence" value="ECO:0007669"/>
    <property type="project" value="InterPro"/>
</dbReference>
<dbReference type="Proteomes" id="UP000410492">
    <property type="component" value="Unassembled WGS sequence"/>
</dbReference>
<dbReference type="InterPro" id="IPR050271">
    <property type="entry name" value="UDP-glycosyltransferase"/>
</dbReference>
<evidence type="ECO:0000256" key="1">
    <source>
        <dbReference type="ARBA" id="ARBA00009995"/>
    </source>
</evidence>
<evidence type="ECO:0000256" key="2">
    <source>
        <dbReference type="ARBA" id="ARBA00022676"/>
    </source>
</evidence>
<evidence type="ECO:0000313" key="7">
    <source>
        <dbReference type="Proteomes" id="UP000410492"/>
    </source>
</evidence>
<dbReference type="PANTHER" id="PTHR48043">
    <property type="entry name" value="EG:EG0003.4 PROTEIN-RELATED"/>
    <property type="match status" value="1"/>
</dbReference>
<name>A0A653CX72_CALMS</name>
<accession>A0A653CX72</accession>
<protein>
    <recommendedName>
        <fullName evidence="8">UDP-glucuronosyltransferase</fullName>
    </recommendedName>
</protein>
<keyword evidence="5" id="KW-0732">Signal</keyword>
<dbReference type="Gene3D" id="3.40.50.2000">
    <property type="entry name" value="Glycogen Phosphorylase B"/>
    <property type="match status" value="2"/>
</dbReference>
<dbReference type="Pfam" id="PF00201">
    <property type="entry name" value="UDPGT"/>
    <property type="match status" value="1"/>
</dbReference>
<dbReference type="OrthoDB" id="5835829at2759"/>
<proteinExistence type="inferred from homology"/>
<evidence type="ECO:0000256" key="3">
    <source>
        <dbReference type="ARBA" id="ARBA00022679"/>
    </source>
</evidence>
<keyword evidence="4" id="KW-0812">Transmembrane</keyword>
<keyword evidence="4" id="KW-0472">Membrane</keyword>
<dbReference type="EMBL" id="CAACVG010009207">
    <property type="protein sequence ID" value="VEN52515.1"/>
    <property type="molecule type" value="Genomic_DNA"/>
</dbReference>
<evidence type="ECO:0000313" key="6">
    <source>
        <dbReference type="EMBL" id="VEN52515.1"/>
    </source>
</evidence>